<sequence>MGSQQNALHQMLSFILGASAAAVLLFFLTSASSGARFTGMSSWANGTTALDAAPAQEASPAGEPAAPAHAEAKGAPAPEQDELEQLLRAVADEDRTVIMTSVNEVRGRRRTRCWTCSWRASARACGSRTLRTTSSWWRSTAARRTGH</sequence>
<protein>
    <submittedName>
        <fullName evidence="2">Uncharacterized protein</fullName>
    </submittedName>
</protein>
<feature type="compositionally biased region" description="Low complexity" evidence="1">
    <location>
        <begin position="52"/>
        <end position="78"/>
    </location>
</feature>
<evidence type="ECO:0000313" key="3">
    <source>
        <dbReference type="Proteomes" id="UP000823388"/>
    </source>
</evidence>
<reference evidence="2" key="1">
    <citation type="submission" date="2020-05" db="EMBL/GenBank/DDBJ databases">
        <title>WGS assembly of Panicum virgatum.</title>
        <authorList>
            <person name="Lovell J.T."/>
            <person name="Jenkins J."/>
            <person name="Shu S."/>
            <person name="Juenger T.E."/>
            <person name="Schmutz J."/>
        </authorList>
    </citation>
    <scope>NUCLEOTIDE SEQUENCE</scope>
    <source>
        <strain evidence="2">AP13</strain>
    </source>
</reference>
<proteinExistence type="predicted"/>
<gene>
    <name evidence="2" type="ORF">PVAP13_9NG490500</name>
</gene>
<feature type="region of interest" description="Disordered" evidence="1">
    <location>
        <begin position="51"/>
        <end position="80"/>
    </location>
</feature>
<dbReference type="Proteomes" id="UP000823388">
    <property type="component" value="Chromosome 9N"/>
</dbReference>
<comment type="caution">
    <text evidence="2">The sequence shown here is derived from an EMBL/GenBank/DDBJ whole genome shotgun (WGS) entry which is preliminary data.</text>
</comment>
<keyword evidence="3" id="KW-1185">Reference proteome</keyword>
<evidence type="ECO:0000313" key="2">
    <source>
        <dbReference type="EMBL" id="KAG2539761.1"/>
    </source>
</evidence>
<evidence type="ECO:0000256" key="1">
    <source>
        <dbReference type="SAM" id="MobiDB-lite"/>
    </source>
</evidence>
<dbReference type="EMBL" id="CM029054">
    <property type="protein sequence ID" value="KAG2539761.1"/>
    <property type="molecule type" value="Genomic_DNA"/>
</dbReference>
<name>A0A8T0MQM2_PANVG</name>
<organism evidence="2 3">
    <name type="scientific">Panicum virgatum</name>
    <name type="common">Blackwell switchgrass</name>
    <dbReference type="NCBI Taxonomy" id="38727"/>
    <lineage>
        <taxon>Eukaryota</taxon>
        <taxon>Viridiplantae</taxon>
        <taxon>Streptophyta</taxon>
        <taxon>Embryophyta</taxon>
        <taxon>Tracheophyta</taxon>
        <taxon>Spermatophyta</taxon>
        <taxon>Magnoliopsida</taxon>
        <taxon>Liliopsida</taxon>
        <taxon>Poales</taxon>
        <taxon>Poaceae</taxon>
        <taxon>PACMAD clade</taxon>
        <taxon>Panicoideae</taxon>
        <taxon>Panicodae</taxon>
        <taxon>Paniceae</taxon>
        <taxon>Panicinae</taxon>
        <taxon>Panicum</taxon>
        <taxon>Panicum sect. Hiantes</taxon>
    </lineage>
</organism>
<dbReference type="AlphaFoldDB" id="A0A8T0MQM2"/>
<accession>A0A8T0MQM2</accession>